<reference evidence="3 4" key="1">
    <citation type="submission" date="2016-09" db="EMBL/GenBank/DDBJ databases">
        <authorList>
            <person name="Capua I."/>
            <person name="De Benedictis P."/>
            <person name="Joannis T."/>
            <person name="Lombin L.H."/>
            <person name="Cattoli G."/>
        </authorList>
    </citation>
    <scope>NUCLEOTIDE SEQUENCE [LARGE SCALE GENOMIC DNA]</scope>
    <source>
        <strain evidence="3 4">A7P-90m</strain>
    </source>
</reference>
<accession>A0A1G6GW25</accession>
<dbReference type="EMBL" id="FMYP01000004">
    <property type="protein sequence ID" value="SDB86164.1"/>
    <property type="molecule type" value="Genomic_DNA"/>
</dbReference>
<feature type="transmembrane region" description="Helical" evidence="1">
    <location>
        <begin position="168"/>
        <end position="191"/>
    </location>
</feature>
<dbReference type="Proteomes" id="UP000199452">
    <property type="component" value="Unassembled WGS sequence"/>
</dbReference>
<feature type="transmembrane region" description="Helical" evidence="1">
    <location>
        <begin position="52"/>
        <end position="75"/>
    </location>
</feature>
<organism evidence="3 4">
    <name type="scientific">Williamwhitmania taraxaci</name>
    <dbReference type="NCBI Taxonomy" id="1640674"/>
    <lineage>
        <taxon>Bacteria</taxon>
        <taxon>Pseudomonadati</taxon>
        <taxon>Bacteroidota</taxon>
        <taxon>Bacteroidia</taxon>
        <taxon>Bacteroidales</taxon>
        <taxon>Williamwhitmaniaceae</taxon>
        <taxon>Williamwhitmania</taxon>
    </lineage>
</organism>
<evidence type="ECO:0000313" key="3">
    <source>
        <dbReference type="EMBL" id="SDB86164.1"/>
    </source>
</evidence>
<sequence length="219" mass="25104">MICWITVKLRHKSYRTIELSMIKYKKVVAINRYYRITKFYPFLKEMAIKGGLTIVGLVALLVFLEIFFIDINGLLNQLVVSYSPKVILFVFFVSETFLGLLPPEIFIAWSSKSAVPWLLLSIIASLSYLGGIVAYALGKTMLRIPAVKLYLETKIATHIKNLRKWGGFFVVVGAMLPLPHSVVSLACGLIQYKFSHYLMWALFRFLRFGLYALVIFKIF</sequence>
<feature type="transmembrane region" description="Helical" evidence="1">
    <location>
        <begin position="197"/>
        <end position="216"/>
    </location>
</feature>
<keyword evidence="1" id="KW-0472">Membrane</keyword>
<dbReference type="Pfam" id="PF09335">
    <property type="entry name" value="VTT_dom"/>
    <property type="match status" value="1"/>
</dbReference>
<dbReference type="AlphaFoldDB" id="A0A1G6GW25"/>
<feature type="domain" description="VTT" evidence="2">
    <location>
        <begin position="102"/>
        <end position="214"/>
    </location>
</feature>
<feature type="transmembrane region" description="Helical" evidence="1">
    <location>
        <begin position="87"/>
        <end position="109"/>
    </location>
</feature>
<proteinExistence type="predicted"/>
<protein>
    <submittedName>
        <fullName evidence="3">Membrane protein YqaA, SNARE-associated domain</fullName>
    </submittedName>
</protein>
<keyword evidence="4" id="KW-1185">Reference proteome</keyword>
<dbReference type="STRING" id="1640674.SAMN05216323_100488"/>
<dbReference type="RefSeq" id="WP_212590486.1">
    <property type="nucleotide sequence ID" value="NZ_FMYP01000004.1"/>
</dbReference>
<evidence type="ECO:0000256" key="1">
    <source>
        <dbReference type="SAM" id="Phobius"/>
    </source>
</evidence>
<feature type="transmembrane region" description="Helical" evidence="1">
    <location>
        <begin position="115"/>
        <end position="138"/>
    </location>
</feature>
<dbReference type="InterPro" id="IPR032816">
    <property type="entry name" value="VTT_dom"/>
</dbReference>
<keyword evidence="1" id="KW-0812">Transmembrane</keyword>
<evidence type="ECO:0000259" key="2">
    <source>
        <dbReference type="Pfam" id="PF09335"/>
    </source>
</evidence>
<evidence type="ECO:0000313" key="4">
    <source>
        <dbReference type="Proteomes" id="UP000199452"/>
    </source>
</evidence>
<gene>
    <name evidence="3" type="ORF">SAMN05216323_100488</name>
</gene>
<name>A0A1G6GW25_9BACT</name>
<keyword evidence="1" id="KW-1133">Transmembrane helix</keyword>